<dbReference type="EMBL" id="QOQW01000017">
    <property type="protein sequence ID" value="RCK78962.1"/>
    <property type="molecule type" value="Genomic_DNA"/>
</dbReference>
<dbReference type="AlphaFoldDB" id="A0A367ZNK5"/>
<evidence type="ECO:0000313" key="1">
    <source>
        <dbReference type="EMBL" id="RCK78962.1"/>
    </source>
</evidence>
<proteinExistence type="predicted"/>
<organism evidence="1 2">
    <name type="scientific">Candidatus Ozemobacter sibiricus</name>
    <dbReference type="NCBI Taxonomy" id="2268124"/>
    <lineage>
        <taxon>Bacteria</taxon>
        <taxon>Candidatus Ozemobacteria</taxon>
        <taxon>Candidatus Ozemobacterales</taxon>
        <taxon>Candidatus Ozemobacteraceae</taxon>
        <taxon>Candidatus Ozemobacter</taxon>
    </lineage>
</organism>
<reference evidence="1 2" key="1">
    <citation type="submission" date="2018-05" db="EMBL/GenBank/DDBJ databases">
        <title>A metagenomic window into the 2 km-deep terrestrial subsurface aquifer revealed taxonomically and functionally diverse microbial community comprising novel uncultured bacterial lineages.</title>
        <authorList>
            <person name="Kadnikov V.V."/>
            <person name="Mardanov A.V."/>
            <person name="Beletsky A.V."/>
            <person name="Banks D."/>
            <person name="Pimenov N.V."/>
            <person name="Frank Y.A."/>
            <person name="Karnachuk O.V."/>
            <person name="Ravin N.V."/>
        </authorList>
    </citation>
    <scope>NUCLEOTIDE SEQUENCE [LARGE SCALE GENOMIC DNA]</scope>
    <source>
        <strain evidence="1">BY5</strain>
    </source>
</reference>
<dbReference type="Proteomes" id="UP000252355">
    <property type="component" value="Unassembled WGS sequence"/>
</dbReference>
<gene>
    <name evidence="1" type="ORF">OZSIB_0513</name>
</gene>
<comment type="caution">
    <text evidence="1">The sequence shown here is derived from an EMBL/GenBank/DDBJ whole genome shotgun (WGS) entry which is preliminary data.</text>
</comment>
<sequence length="70" mass="7958">MLAPEGTLLWDNRLAISGGLCVKWVDPQRIARCGGIILYDQGFDPMIPENLLRNHVFMLGRPSFLEEMEL</sequence>
<protein>
    <submittedName>
        <fullName evidence="1">Uncharacterized protein</fullName>
    </submittedName>
</protein>
<evidence type="ECO:0000313" key="2">
    <source>
        <dbReference type="Proteomes" id="UP000252355"/>
    </source>
</evidence>
<accession>A0A367ZNK5</accession>
<name>A0A367ZNK5_9BACT</name>